<accession>A0ABP5DYH1</accession>
<evidence type="ECO:0000313" key="2">
    <source>
        <dbReference type="Proteomes" id="UP001501116"/>
    </source>
</evidence>
<organism evidence="1 2">
    <name type="scientific">Amycolatopsis minnesotensis</name>
    <dbReference type="NCBI Taxonomy" id="337894"/>
    <lineage>
        <taxon>Bacteria</taxon>
        <taxon>Bacillati</taxon>
        <taxon>Actinomycetota</taxon>
        <taxon>Actinomycetes</taxon>
        <taxon>Pseudonocardiales</taxon>
        <taxon>Pseudonocardiaceae</taxon>
        <taxon>Amycolatopsis</taxon>
    </lineage>
</organism>
<dbReference type="RefSeq" id="WP_344429972.1">
    <property type="nucleotide sequence ID" value="NZ_BAAANN010000044.1"/>
</dbReference>
<name>A0ABP5DYH1_9PSEU</name>
<keyword evidence="2" id="KW-1185">Reference proteome</keyword>
<proteinExistence type="predicted"/>
<comment type="caution">
    <text evidence="1">The sequence shown here is derived from an EMBL/GenBank/DDBJ whole genome shotgun (WGS) entry which is preliminary data.</text>
</comment>
<protein>
    <recommendedName>
        <fullName evidence="3">Excreted virulence factor EspC (Type VII ESX diderm)</fullName>
    </recommendedName>
</protein>
<dbReference type="EMBL" id="BAAANN010000044">
    <property type="protein sequence ID" value="GAA1986433.1"/>
    <property type="molecule type" value="Genomic_DNA"/>
</dbReference>
<evidence type="ECO:0008006" key="3">
    <source>
        <dbReference type="Google" id="ProtNLM"/>
    </source>
</evidence>
<dbReference type="Proteomes" id="UP001501116">
    <property type="component" value="Unassembled WGS sequence"/>
</dbReference>
<sequence length="108" mass="11472">MRHAYPTRKELELRFEGLEGEDLTELLAGDSVGLAPLVDADQAADELEEMSDVLAAIDADLAVNDAAQERFGEHLNGWLDLLTTLGGCVGQSKTAAYRAVVLADGEAA</sequence>
<gene>
    <name evidence="1" type="ORF">GCM10009754_75410</name>
</gene>
<evidence type="ECO:0000313" key="1">
    <source>
        <dbReference type="EMBL" id="GAA1986433.1"/>
    </source>
</evidence>
<reference evidence="2" key="1">
    <citation type="journal article" date="2019" name="Int. J. Syst. Evol. Microbiol.">
        <title>The Global Catalogue of Microorganisms (GCM) 10K type strain sequencing project: providing services to taxonomists for standard genome sequencing and annotation.</title>
        <authorList>
            <consortium name="The Broad Institute Genomics Platform"/>
            <consortium name="The Broad Institute Genome Sequencing Center for Infectious Disease"/>
            <person name="Wu L."/>
            <person name="Ma J."/>
        </authorList>
    </citation>
    <scope>NUCLEOTIDE SEQUENCE [LARGE SCALE GENOMIC DNA]</scope>
    <source>
        <strain evidence="2">JCM 14545</strain>
    </source>
</reference>